<accession>A0A9P0SP27</accession>
<comment type="caution">
    <text evidence="4">The sequence shown here is derived from an EMBL/GenBank/DDBJ whole genome shotgun (WGS) entry which is preliminary data.</text>
</comment>
<organism evidence="4 5">
    <name type="scientific">Pieris brassicae</name>
    <name type="common">White butterfly</name>
    <name type="synonym">Large white butterfly</name>
    <dbReference type="NCBI Taxonomy" id="7116"/>
    <lineage>
        <taxon>Eukaryota</taxon>
        <taxon>Metazoa</taxon>
        <taxon>Ecdysozoa</taxon>
        <taxon>Arthropoda</taxon>
        <taxon>Hexapoda</taxon>
        <taxon>Insecta</taxon>
        <taxon>Pterygota</taxon>
        <taxon>Neoptera</taxon>
        <taxon>Endopterygota</taxon>
        <taxon>Lepidoptera</taxon>
        <taxon>Glossata</taxon>
        <taxon>Ditrysia</taxon>
        <taxon>Papilionoidea</taxon>
        <taxon>Pieridae</taxon>
        <taxon>Pierinae</taxon>
        <taxon>Pieris</taxon>
    </lineage>
</organism>
<evidence type="ECO:0000313" key="5">
    <source>
        <dbReference type="Proteomes" id="UP001152562"/>
    </source>
</evidence>
<name>A0A9P0SP27_PIEBR</name>
<protein>
    <recommendedName>
        <fullName evidence="3">Sulfotransferase domain-containing protein</fullName>
    </recommendedName>
</protein>
<comment type="similarity">
    <text evidence="1">Belongs to the sulfotransferase 1 family.</text>
</comment>
<evidence type="ECO:0000313" key="4">
    <source>
        <dbReference type="EMBL" id="CAH3883372.1"/>
    </source>
</evidence>
<evidence type="ECO:0000256" key="1">
    <source>
        <dbReference type="ARBA" id="ARBA00005771"/>
    </source>
</evidence>
<evidence type="ECO:0000256" key="2">
    <source>
        <dbReference type="ARBA" id="ARBA00022679"/>
    </source>
</evidence>
<dbReference type="AlphaFoldDB" id="A0A9P0SP27"/>
<reference evidence="4" key="1">
    <citation type="submission" date="2022-05" db="EMBL/GenBank/DDBJ databases">
        <authorList>
            <person name="Okamura Y."/>
        </authorList>
    </citation>
    <scope>NUCLEOTIDE SEQUENCE</scope>
</reference>
<dbReference type="GO" id="GO:0008146">
    <property type="term" value="F:sulfotransferase activity"/>
    <property type="evidence" value="ECO:0007669"/>
    <property type="project" value="InterPro"/>
</dbReference>
<dbReference type="PANTHER" id="PTHR11783">
    <property type="entry name" value="SULFOTRANSFERASE SULT"/>
    <property type="match status" value="1"/>
</dbReference>
<sequence length="321" mass="37332">MEKVSFPFAIDHYKHEADCTRELVQVGPKRYVFPGVYKELASQYYNFELRPDDIFLLGFPRSGTTRCQEAIWLLNNNLDYDKAHSAVIDDRCPLLELEIQYSTLSVSENNLEDDLLEKAAPLRSLPKATSPRFIKSHMPPSLLPPSLLDTTKVVYLARDPRDVAVSFYNILKLKLFKDIDFEQYWNDFRNGEILLTPIFEHIKEAWEQRNHPNLFFLTYEGMTKDLPSTLRQMSEFFGKKYTDEQIRGLCEHLSFDNFKSNKSVNGEQTLLKTYGVINGANLFIRRGKIGGWEDYFSDELKRNAEQWMAENLAGTDLPFII</sequence>
<dbReference type="SUPFAM" id="SSF52540">
    <property type="entry name" value="P-loop containing nucleoside triphosphate hydrolases"/>
    <property type="match status" value="1"/>
</dbReference>
<evidence type="ECO:0000259" key="3">
    <source>
        <dbReference type="Pfam" id="PF00685"/>
    </source>
</evidence>
<keyword evidence="2" id="KW-0808">Transferase</keyword>
<dbReference type="Gene3D" id="3.40.50.300">
    <property type="entry name" value="P-loop containing nucleotide triphosphate hydrolases"/>
    <property type="match status" value="1"/>
</dbReference>
<dbReference type="InterPro" id="IPR000863">
    <property type="entry name" value="Sulfotransferase_dom"/>
</dbReference>
<proteinExistence type="inferred from homology"/>
<keyword evidence="5" id="KW-1185">Reference proteome</keyword>
<gene>
    <name evidence="4" type="ORF">PIBRA_LOCUS692</name>
</gene>
<dbReference type="InterPro" id="IPR027417">
    <property type="entry name" value="P-loop_NTPase"/>
</dbReference>
<dbReference type="Proteomes" id="UP001152562">
    <property type="component" value="Unassembled WGS sequence"/>
</dbReference>
<dbReference type="EMBL" id="CALOZG010000001">
    <property type="protein sequence ID" value="CAH3883372.1"/>
    <property type="molecule type" value="Genomic_DNA"/>
</dbReference>
<dbReference type="Pfam" id="PF00685">
    <property type="entry name" value="Sulfotransfer_1"/>
    <property type="match status" value="1"/>
</dbReference>
<feature type="domain" description="Sulfotransferase" evidence="3">
    <location>
        <begin position="51"/>
        <end position="315"/>
    </location>
</feature>